<reference evidence="1 2" key="1">
    <citation type="journal article" date="2016" name="Nat. Commun.">
        <title>Thousands of microbial genomes shed light on interconnected biogeochemical processes in an aquifer system.</title>
        <authorList>
            <person name="Anantharaman K."/>
            <person name="Brown C.T."/>
            <person name="Hug L.A."/>
            <person name="Sharon I."/>
            <person name="Castelle C.J."/>
            <person name="Probst A.J."/>
            <person name="Thomas B.C."/>
            <person name="Singh A."/>
            <person name="Wilkins M.J."/>
            <person name="Karaoz U."/>
            <person name="Brodie E.L."/>
            <person name="Williams K.H."/>
            <person name="Hubbard S.S."/>
            <person name="Banfield J.F."/>
        </authorList>
    </citation>
    <scope>NUCLEOTIDE SEQUENCE [LARGE SCALE GENOMIC DNA]</scope>
</reference>
<dbReference type="Proteomes" id="UP000177258">
    <property type="component" value="Unassembled WGS sequence"/>
</dbReference>
<sequence length="154" mass="17215">MSALIEQIAEVYRELRGLPTPDQWNPVLETRGEQAMRDLLERLHRQGLKAKGRVGYLTTITTGAWHVRVVDQARDWRMIVSSYQPPESIPSLSKKEAELLDRAINSSGFANNPNLAATRGLIGYAERMISVPPGCSPVLIAEEELLRRMVGIAH</sequence>
<dbReference type="AlphaFoldDB" id="A0A1F5JUM3"/>
<comment type="caution">
    <text evidence="1">The sequence shown here is derived from an EMBL/GenBank/DDBJ whole genome shotgun (WGS) entry which is preliminary data.</text>
</comment>
<gene>
    <name evidence="1" type="ORF">A3D83_02670</name>
</gene>
<organism evidence="1 2">
    <name type="scientific">Candidatus Daviesbacteria bacterium RIFCSPHIGHO2_02_FULL_41_10</name>
    <dbReference type="NCBI Taxonomy" id="1797774"/>
    <lineage>
        <taxon>Bacteria</taxon>
        <taxon>Candidatus Daviesiibacteriota</taxon>
    </lineage>
</organism>
<name>A0A1F5JUM3_9BACT</name>
<accession>A0A1F5JUM3</accession>
<protein>
    <submittedName>
        <fullName evidence="1">Uncharacterized protein</fullName>
    </submittedName>
</protein>
<proteinExistence type="predicted"/>
<evidence type="ECO:0000313" key="1">
    <source>
        <dbReference type="EMBL" id="OGE32305.1"/>
    </source>
</evidence>
<dbReference type="EMBL" id="MFDB01000028">
    <property type="protein sequence ID" value="OGE32305.1"/>
    <property type="molecule type" value="Genomic_DNA"/>
</dbReference>
<evidence type="ECO:0000313" key="2">
    <source>
        <dbReference type="Proteomes" id="UP000177258"/>
    </source>
</evidence>